<dbReference type="InterPro" id="IPR010559">
    <property type="entry name" value="Sig_transdc_His_kin_internal"/>
</dbReference>
<evidence type="ECO:0000313" key="3">
    <source>
        <dbReference type="EMBL" id="MFC3155763.1"/>
    </source>
</evidence>
<evidence type="ECO:0000259" key="2">
    <source>
        <dbReference type="Pfam" id="PF06580"/>
    </source>
</evidence>
<proteinExistence type="predicted"/>
<comment type="caution">
    <text evidence="3">The sequence shown here is derived from an EMBL/GenBank/DDBJ whole genome shotgun (WGS) entry which is preliminary data.</text>
</comment>
<dbReference type="Pfam" id="PF06580">
    <property type="entry name" value="His_kinase"/>
    <property type="match status" value="1"/>
</dbReference>
<keyword evidence="1" id="KW-0472">Membrane</keyword>
<feature type="transmembrane region" description="Helical" evidence="1">
    <location>
        <begin position="124"/>
        <end position="146"/>
    </location>
</feature>
<dbReference type="PANTHER" id="PTHR34220">
    <property type="entry name" value="SENSOR HISTIDINE KINASE YPDA"/>
    <property type="match status" value="1"/>
</dbReference>
<keyword evidence="4" id="KW-1185">Reference proteome</keyword>
<dbReference type="InterPro" id="IPR050640">
    <property type="entry name" value="Bact_2-comp_sensor_kinase"/>
</dbReference>
<keyword evidence="1" id="KW-0812">Transmembrane</keyword>
<feature type="transmembrane region" description="Helical" evidence="1">
    <location>
        <begin position="20"/>
        <end position="43"/>
    </location>
</feature>
<feature type="transmembrane region" description="Helical" evidence="1">
    <location>
        <begin position="89"/>
        <end position="112"/>
    </location>
</feature>
<dbReference type="SUPFAM" id="SSF55874">
    <property type="entry name" value="ATPase domain of HSP90 chaperone/DNA topoisomerase II/histidine kinase"/>
    <property type="match status" value="1"/>
</dbReference>
<protein>
    <submittedName>
        <fullName evidence="3">Sensor histidine kinase</fullName>
        <ecNumber evidence="3">2.7.13.3</ecNumber>
    </submittedName>
</protein>
<gene>
    <name evidence="3" type="ORF">ACFOEB_11180</name>
</gene>
<dbReference type="Gene3D" id="3.30.565.10">
    <property type="entry name" value="Histidine kinase-like ATPase, C-terminal domain"/>
    <property type="match status" value="1"/>
</dbReference>
<keyword evidence="1" id="KW-1133">Transmembrane helix</keyword>
<evidence type="ECO:0000256" key="1">
    <source>
        <dbReference type="SAM" id="Phobius"/>
    </source>
</evidence>
<organism evidence="3 4">
    <name type="scientific">Gilvimarinus japonicus</name>
    <dbReference type="NCBI Taxonomy" id="1796469"/>
    <lineage>
        <taxon>Bacteria</taxon>
        <taxon>Pseudomonadati</taxon>
        <taxon>Pseudomonadota</taxon>
        <taxon>Gammaproteobacteria</taxon>
        <taxon>Cellvibrionales</taxon>
        <taxon>Cellvibrionaceae</taxon>
        <taxon>Gilvimarinus</taxon>
    </lineage>
</organism>
<dbReference type="InterPro" id="IPR036890">
    <property type="entry name" value="HATPase_C_sf"/>
</dbReference>
<accession>A0ABV7HPE1</accession>
<feature type="domain" description="Signal transduction histidine kinase internal region" evidence="2">
    <location>
        <begin position="161"/>
        <end position="238"/>
    </location>
</feature>
<reference evidence="4" key="1">
    <citation type="journal article" date="2019" name="Int. J. Syst. Evol. Microbiol.">
        <title>The Global Catalogue of Microorganisms (GCM) 10K type strain sequencing project: providing services to taxonomists for standard genome sequencing and annotation.</title>
        <authorList>
            <consortium name="The Broad Institute Genomics Platform"/>
            <consortium name="The Broad Institute Genome Sequencing Center for Infectious Disease"/>
            <person name="Wu L."/>
            <person name="Ma J."/>
        </authorList>
    </citation>
    <scope>NUCLEOTIDE SEQUENCE [LARGE SCALE GENOMIC DNA]</scope>
    <source>
        <strain evidence="4">KCTC 52141</strain>
    </source>
</reference>
<keyword evidence="3" id="KW-0808">Transferase</keyword>
<dbReference type="PANTHER" id="PTHR34220:SF7">
    <property type="entry name" value="SENSOR HISTIDINE KINASE YPDA"/>
    <property type="match status" value="1"/>
</dbReference>
<name>A0ABV7HPE1_9GAMM</name>
<keyword evidence="3" id="KW-0418">Kinase</keyword>
<dbReference type="GO" id="GO:0004673">
    <property type="term" value="F:protein histidine kinase activity"/>
    <property type="evidence" value="ECO:0007669"/>
    <property type="project" value="UniProtKB-EC"/>
</dbReference>
<sequence length="362" mass="39901">MGKPARQAHTELNQDDLKLLPNLCSIEALFMLVVAAELLAVLLSVASQGLANLSWAHLGLVSALVLWITLGSAALVCAARAMLERLPPIVSWLLVYTVTLLCTGFFSAFGQWVLKGLGRGFIDWWQVASHVLIAAIIAGMLLRYLFLLQRLRAQQQAELRARIQALQSRIEPHFLFNSMNSIASLIATDPDLAERLVEDLADLFRAALAQTSMVSAERELALTRAYLRIEQLRLGERLQLNWDVQTPPADLELPNLLLQPLVENAIYHGAENNRSGGEVRVRFESDDTGAHLMVRNSIAPESAASLRPGHKMGLDNVRHRLQAFYGTSAHLTVEELAGEFSVSIHIAAAQRRSALGNTNKKV</sequence>
<dbReference type="RefSeq" id="WP_382416695.1">
    <property type="nucleotide sequence ID" value="NZ_AP031500.1"/>
</dbReference>
<evidence type="ECO:0000313" key="4">
    <source>
        <dbReference type="Proteomes" id="UP001595548"/>
    </source>
</evidence>
<dbReference type="EC" id="2.7.13.3" evidence="3"/>
<feature type="transmembrane region" description="Helical" evidence="1">
    <location>
        <begin position="55"/>
        <end position="77"/>
    </location>
</feature>
<dbReference type="EMBL" id="JBHRTL010000007">
    <property type="protein sequence ID" value="MFC3155763.1"/>
    <property type="molecule type" value="Genomic_DNA"/>
</dbReference>
<dbReference type="Proteomes" id="UP001595548">
    <property type="component" value="Unassembled WGS sequence"/>
</dbReference>